<reference evidence="9 10" key="1">
    <citation type="journal article" date="2016" name="Nat. Commun.">
        <title>Thousands of microbial genomes shed light on interconnected biogeochemical processes in an aquifer system.</title>
        <authorList>
            <person name="Anantharaman K."/>
            <person name="Brown C.T."/>
            <person name="Hug L.A."/>
            <person name="Sharon I."/>
            <person name="Castelle C.J."/>
            <person name="Probst A.J."/>
            <person name="Thomas B.C."/>
            <person name="Singh A."/>
            <person name="Wilkins M.J."/>
            <person name="Karaoz U."/>
            <person name="Brodie E.L."/>
            <person name="Williams K.H."/>
            <person name="Hubbard S.S."/>
            <person name="Banfield J.F."/>
        </authorList>
    </citation>
    <scope>NUCLEOTIDE SEQUENCE [LARGE SCALE GENOMIC DNA]</scope>
</reference>
<protein>
    <recommendedName>
        <fullName evidence="2">site-specific DNA-methyltransferase (adenine-specific)</fullName>
        <ecNumber evidence="2">2.1.1.72</ecNumber>
    </recommendedName>
</protein>
<dbReference type="SUPFAM" id="SSF53335">
    <property type="entry name" value="S-adenosyl-L-methionine-dependent methyltransferases"/>
    <property type="match status" value="1"/>
</dbReference>
<evidence type="ECO:0000259" key="7">
    <source>
        <dbReference type="Pfam" id="PF07669"/>
    </source>
</evidence>
<dbReference type="GO" id="GO:0032259">
    <property type="term" value="P:methylation"/>
    <property type="evidence" value="ECO:0007669"/>
    <property type="project" value="UniProtKB-KW"/>
</dbReference>
<dbReference type="EC" id="2.1.1.72" evidence="2"/>
<evidence type="ECO:0000256" key="1">
    <source>
        <dbReference type="ARBA" id="ARBA00006594"/>
    </source>
</evidence>
<name>A0A1F4RCG8_UNCSA</name>
<dbReference type="Proteomes" id="UP000176938">
    <property type="component" value="Unassembled WGS sequence"/>
</dbReference>
<evidence type="ECO:0000256" key="2">
    <source>
        <dbReference type="ARBA" id="ARBA00011900"/>
    </source>
</evidence>
<keyword evidence="5" id="KW-0949">S-adenosyl-L-methionine</keyword>
<evidence type="ECO:0000256" key="6">
    <source>
        <dbReference type="ARBA" id="ARBA00047942"/>
    </source>
</evidence>
<feature type="domain" description="Type II methyltransferase M.TaqI-like" evidence="7">
    <location>
        <begin position="109"/>
        <end position="220"/>
    </location>
</feature>
<dbReference type="GO" id="GO:0003676">
    <property type="term" value="F:nucleic acid binding"/>
    <property type="evidence" value="ECO:0007669"/>
    <property type="project" value="InterPro"/>
</dbReference>
<sequence>MNSIELLENDRLTKQDDIDSFKTLKERNILGQYATPPSLAKEIAIYASSLINGNKVNFLEPAIGSGSFFSAILKTFGVKKINTAKGFEIDKGYAGIAISNWSRYGLDVKLQDFTLAQPKQNERYNLLITNPPYSRHHHLDITHKHKLKEIIRSITGFNVSGLTSLYCYFIYCAHQWLDIDGISIWLVPSDFMDINYGIMLKKYLTENVKLIRIHRFNPEDLQFADALVSSCIIVFQNKKPDKDTSVMFTSGGSLMVPHKTQTISLDQLSPTRKWSHFSNNISFIVRKDNDILLSDIFDIRRGIATGDNDYFILTEDVVSSLNIRPTYLTPLLPSPRYLKCEIVNGDHSGYPILKQRLFIINTNESLDAIKIDCPGLYNYLISGEAKNINNKYMPSRRHPWYKQEKRQPALYLCTYMGRSSANKEAFRFVWNKSKAIATNTYLMLYPKEQLNKYIVDDLKKQEIIFNELNKLVHRELKSECRTYGGGLHKIEPKELGNVRANHLLKSIDLKWSGKETQLTIC</sequence>
<evidence type="ECO:0000313" key="9">
    <source>
        <dbReference type="EMBL" id="OGC05857.1"/>
    </source>
</evidence>
<dbReference type="PANTHER" id="PTHR33841">
    <property type="entry name" value="DNA METHYLTRANSFERASE YEEA-RELATED"/>
    <property type="match status" value="1"/>
</dbReference>
<dbReference type="Pfam" id="PF22837">
    <property type="entry name" value="M_Eco57I_C"/>
    <property type="match status" value="1"/>
</dbReference>
<gene>
    <name evidence="9" type="ORF">A3H38_06635</name>
</gene>
<evidence type="ECO:0000313" key="10">
    <source>
        <dbReference type="Proteomes" id="UP000176938"/>
    </source>
</evidence>
<dbReference type="InterPro" id="IPR054520">
    <property type="entry name" value="M_Eco57I_C"/>
</dbReference>
<dbReference type="GO" id="GO:0006304">
    <property type="term" value="P:DNA modification"/>
    <property type="evidence" value="ECO:0007669"/>
    <property type="project" value="InterPro"/>
</dbReference>
<dbReference type="InterPro" id="IPR002052">
    <property type="entry name" value="DNA_methylase_N6_adenine_CS"/>
</dbReference>
<dbReference type="PRINTS" id="PR00507">
    <property type="entry name" value="N12N6MTFRASE"/>
</dbReference>
<dbReference type="InterPro" id="IPR029063">
    <property type="entry name" value="SAM-dependent_MTases_sf"/>
</dbReference>
<evidence type="ECO:0000256" key="5">
    <source>
        <dbReference type="ARBA" id="ARBA00022691"/>
    </source>
</evidence>
<keyword evidence="4" id="KW-0808">Transferase</keyword>
<evidence type="ECO:0000256" key="3">
    <source>
        <dbReference type="ARBA" id="ARBA00022603"/>
    </source>
</evidence>
<evidence type="ECO:0000259" key="8">
    <source>
        <dbReference type="Pfam" id="PF22837"/>
    </source>
</evidence>
<dbReference type="Gene3D" id="3.40.50.150">
    <property type="entry name" value="Vaccinia Virus protein VP39"/>
    <property type="match status" value="1"/>
</dbReference>
<organism evidence="9 10">
    <name type="scientific">candidate division WOR-1 bacterium RIFCSPLOWO2_02_FULL_46_20</name>
    <dbReference type="NCBI Taxonomy" id="1802567"/>
    <lineage>
        <taxon>Bacteria</taxon>
        <taxon>Bacillati</taxon>
        <taxon>Saganbacteria</taxon>
    </lineage>
</organism>
<dbReference type="InterPro" id="IPR050953">
    <property type="entry name" value="N4_N6_ade-DNA_methylase"/>
</dbReference>
<evidence type="ECO:0000256" key="4">
    <source>
        <dbReference type="ARBA" id="ARBA00022679"/>
    </source>
</evidence>
<proteinExistence type="inferred from homology"/>
<dbReference type="GO" id="GO:0009007">
    <property type="term" value="F:site-specific DNA-methyltransferase (adenine-specific) activity"/>
    <property type="evidence" value="ECO:0007669"/>
    <property type="project" value="UniProtKB-EC"/>
</dbReference>
<keyword evidence="3" id="KW-0489">Methyltransferase</keyword>
<comment type="catalytic activity">
    <reaction evidence="6">
        <text>a 2'-deoxyadenosine in DNA + S-adenosyl-L-methionine = an N(6)-methyl-2'-deoxyadenosine in DNA + S-adenosyl-L-homocysteine + H(+)</text>
        <dbReference type="Rhea" id="RHEA:15197"/>
        <dbReference type="Rhea" id="RHEA-COMP:12418"/>
        <dbReference type="Rhea" id="RHEA-COMP:12419"/>
        <dbReference type="ChEBI" id="CHEBI:15378"/>
        <dbReference type="ChEBI" id="CHEBI:57856"/>
        <dbReference type="ChEBI" id="CHEBI:59789"/>
        <dbReference type="ChEBI" id="CHEBI:90615"/>
        <dbReference type="ChEBI" id="CHEBI:90616"/>
        <dbReference type="EC" id="2.1.1.72"/>
    </reaction>
</comment>
<dbReference type="PROSITE" id="PS00092">
    <property type="entry name" value="N6_MTASE"/>
    <property type="match status" value="1"/>
</dbReference>
<dbReference type="EMBL" id="METP01000033">
    <property type="protein sequence ID" value="OGC05857.1"/>
    <property type="molecule type" value="Genomic_DNA"/>
</dbReference>
<dbReference type="AlphaFoldDB" id="A0A1F4RCG8"/>
<comment type="similarity">
    <text evidence="1">Belongs to the N(4)/N(6)-methyltransferase family.</text>
</comment>
<comment type="caution">
    <text evidence="9">The sequence shown here is derived from an EMBL/GenBank/DDBJ whole genome shotgun (WGS) entry which is preliminary data.</text>
</comment>
<dbReference type="InterPro" id="IPR011639">
    <property type="entry name" value="MethylTrfase_TaqI-like_dom"/>
</dbReference>
<feature type="domain" description="Type II methyltransferase M.Eco57I C-terminal" evidence="8">
    <location>
        <begin position="287"/>
        <end position="501"/>
    </location>
</feature>
<dbReference type="PANTHER" id="PTHR33841:SF5">
    <property type="entry name" value="DNA METHYLASE (MODIFICATION METHYLASE) (METHYLTRANSFERASE)-RELATED"/>
    <property type="match status" value="1"/>
</dbReference>
<dbReference type="Pfam" id="PF07669">
    <property type="entry name" value="Eco57I"/>
    <property type="match status" value="1"/>
</dbReference>
<accession>A0A1F4RCG8</accession>